<organism evidence="2 3">
    <name type="scientific">Mycena pura</name>
    <dbReference type="NCBI Taxonomy" id="153505"/>
    <lineage>
        <taxon>Eukaryota</taxon>
        <taxon>Fungi</taxon>
        <taxon>Dikarya</taxon>
        <taxon>Basidiomycota</taxon>
        <taxon>Agaricomycotina</taxon>
        <taxon>Agaricomycetes</taxon>
        <taxon>Agaricomycetidae</taxon>
        <taxon>Agaricales</taxon>
        <taxon>Marasmiineae</taxon>
        <taxon>Mycenaceae</taxon>
        <taxon>Mycena</taxon>
    </lineage>
</organism>
<feature type="region of interest" description="Disordered" evidence="1">
    <location>
        <begin position="178"/>
        <end position="204"/>
    </location>
</feature>
<dbReference type="AlphaFoldDB" id="A0AAD6YI26"/>
<protein>
    <submittedName>
        <fullName evidence="2">Uncharacterized protein</fullName>
    </submittedName>
</protein>
<evidence type="ECO:0000313" key="2">
    <source>
        <dbReference type="EMBL" id="KAJ7221441.1"/>
    </source>
</evidence>
<dbReference type="EMBL" id="JARJCW010000008">
    <property type="protein sequence ID" value="KAJ7221441.1"/>
    <property type="molecule type" value="Genomic_DNA"/>
</dbReference>
<name>A0AAD6YI26_9AGAR</name>
<accession>A0AAD6YI26</accession>
<reference evidence="2" key="1">
    <citation type="submission" date="2023-03" db="EMBL/GenBank/DDBJ databases">
        <title>Massive genome expansion in bonnet fungi (Mycena s.s.) driven by repeated elements and novel gene families across ecological guilds.</title>
        <authorList>
            <consortium name="Lawrence Berkeley National Laboratory"/>
            <person name="Harder C.B."/>
            <person name="Miyauchi S."/>
            <person name="Viragh M."/>
            <person name="Kuo A."/>
            <person name="Thoen E."/>
            <person name="Andreopoulos B."/>
            <person name="Lu D."/>
            <person name="Skrede I."/>
            <person name="Drula E."/>
            <person name="Henrissat B."/>
            <person name="Morin E."/>
            <person name="Kohler A."/>
            <person name="Barry K."/>
            <person name="LaButti K."/>
            <person name="Morin E."/>
            <person name="Salamov A."/>
            <person name="Lipzen A."/>
            <person name="Mereny Z."/>
            <person name="Hegedus B."/>
            <person name="Baldrian P."/>
            <person name="Stursova M."/>
            <person name="Weitz H."/>
            <person name="Taylor A."/>
            <person name="Grigoriev I.V."/>
            <person name="Nagy L.G."/>
            <person name="Martin F."/>
            <person name="Kauserud H."/>
        </authorList>
    </citation>
    <scope>NUCLEOTIDE SEQUENCE</scope>
    <source>
        <strain evidence="2">9144</strain>
    </source>
</reference>
<evidence type="ECO:0000256" key="1">
    <source>
        <dbReference type="SAM" id="MobiDB-lite"/>
    </source>
</evidence>
<gene>
    <name evidence="2" type="ORF">GGX14DRAFT_388609</name>
</gene>
<comment type="caution">
    <text evidence="2">The sequence shown here is derived from an EMBL/GenBank/DDBJ whole genome shotgun (WGS) entry which is preliminary data.</text>
</comment>
<keyword evidence="3" id="KW-1185">Reference proteome</keyword>
<dbReference type="Proteomes" id="UP001219525">
    <property type="component" value="Unassembled WGS sequence"/>
</dbReference>
<evidence type="ECO:0000313" key="3">
    <source>
        <dbReference type="Proteomes" id="UP001219525"/>
    </source>
</evidence>
<proteinExistence type="predicted"/>
<sequence>MSQCPSHWQRKTKNEYTAPGLDHAKRHRLESKCSIGSSAVHKEHAVVMSMPFAAAHGRLSQALTYVNLESKARPRHARSAAHAIHNPFTGCDTGLCTPTVPRHADRLQLRPHPRQRVGLPSPSSYMEGVDMHSAPYEAVPLRTKLIGMRNYSPKFSAASTKPESATAGRGRSTLLRRCHRSRRRAARARRRPCTHGPFVLTSTSTGLPRRQSIIGRCGAQRVVPPLNARHEPRWRFAEVVGLGCEGADAMRAVSAFVPSKGGWSLGLAAIPHCKAQKS</sequence>
<feature type="compositionally biased region" description="Basic residues" evidence="1">
    <location>
        <begin position="178"/>
        <end position="193"/>
    </location>
</feature>